<dbReference type="Pfam" id="PF03061">
    <property type="entry name" value="4HBT"/>
    <property type="match status" value="1"/>
</dbReference>
<proteinExistence type="inferred from homology"/>
<accession>A0ABP9RL27</accession>
<dbReference type="SUPFAM" id="SSF54637">
    <property type="entry name" value="Thioesterase/thiol ester dehydrase-isomerase"/>
    <property type="match status" value="1"/>
</dbReference>
<name>A0ABP9RL27_9ACTN</name>
<evidence type="ECO:0000256" key="3">
    <source>
        <dbReference type="PROSITE-ProRule" id="PRU01106"/>
    </source>
</evidence>
<dbReference type="InterPro" id="IPR006683">
    <property type="entry name" value="Thioestr_dom"/>
</dbReference>
<evidence type="ECO:0000259" key="5">
    <source>
        <dbReference type="PROSITE" id="PS51770"/>
    </source>
</evidence>
<dbReference type="EMBL" id="BAABJQ010000002">
    <property type="protein sequence ID" value="GAA5179426.1"/>
    <property type="molecule type" value="Genomic_DNA"/>
</dbReference>
<organism evidence="6 7">
    <name type="scientific">Rugosimonospora acidiphila</name>
    <dbReference type="NCBI Taxonomy" id="556531"/>
    <lineage>
        <taxon>Bacteria</taxon>
        <taxon>Bacillati</taxon>
        <taxon>Actinomycetota</taxon>
        <taxon>Actinomycetes</taxon>
        <taxon>Micromonosporales</taxon>
        <taxon>Micromonosporaceae</taxon>
        <taxon>Rugosimonospora</taxon>
    </lineage>
</organism>
<feature type="region of interest" description="Disordered" evidence="4">
    <location>
        <begin position="113"/>
        <end position="132"/>
    </location>
</feature>
<evidence type="ECO:0000313" key="6">
    <source>
        <dbReference type="EMBL" id="GAA5179426.1"/>
    </source>
</evidence>
<feature type="compositionally biased region" description="Low complexity" evidence="4">
    <location>
        <begin position="12"/>
        <end position="23"/>
    </location>
</feature>
<dbReference type="PANTHER" id="PTHR11049">
    <property type="entry name" value="ACYL COENZYME A THIOESTER HYDROLASE"/>
    <property type="match status" value="1"/>
</dbReference>
<sequence length="337" mass="36223">MEPSSGTKPNHTGRAPPATAGTTPRDRAPRHILAHPPPLPRTRRQWATTASTMLADGAGTPDHLAGRRKREPGVNPGLPRSGEREQPPSQALARQGPQKRRPVGDRTYAVMPASPKTCPRRAHASAWAPPSTSRVGRTRVRVMTGSVVASSAVAFHAAALCTERNEPHMTTPGRPPSASQLTVSQIMDQHDTNLMGTVHGGRILNLIDSVAGVVAARHSEGPAVTAAMDETLFLQAVRVGDVVHVHARITWVGRSSMEVAVKVTADRWDRAVPPTTVATSHLVMVAIDDQGDPRPVPPLLPETDEDREAFHHAEIRRQHRLALREALAALHADKASV</sequence>
<dbReference type="Gene3D" id="3.10.129.10">
    <property type="entry name" value="Hotdog Thioesterase"/>
    <property type="match status" value="1"/>
</dbReference>
<dbReference type="PANTHER" id="PTHR11049:SF16">
    <property type="entry name" value="PROTEIN VDLD"/>
    <property type="match status" value="1"/>
</dbReference>
<feature type="region of interest" description="Disordered" evidence="4">
    <location>
        <begin position="1"/>
        <end position="106"/>
    </location>
</feature>
<keyword evidence="7" id="KW-1185">Reference proteome</keyword>
<evidence type="ECO:0000256" key="1">
    <source>
        <dbReference type="ARBA" id="ARBA00010458"/>
    </source>
</evidence>
<evidence type="ECO:0000256" key="2">
    <source>
        <dbReference type="ARBA" id="ARBA00022801"/>
    </source>
</evidence>
<feature type="compositionally biased region" description="Polar residues" evidence="4">
    <location>
        <begin position="1"/>
        <end position="10"/>
    </location>
</feature>
<comment type="similarity">
    <text evidence="1">Belongs to the acyl coenzyme A hydrolase family.</text>
</comment>
<evidence type="ECO:0000313" key="7">
    <source>
        <dbReference type="Proteomes" id="UP001501570"/>
    </source>
</evidence>
<dbReference type="Proteomes" id="UP001501570">
    <property type="component" value="Unassembled WGS sequence"/>
</dbReference>
<keyword evidence="2 3" id="KW-0378">Hydrolase</keyword>
<dbReference type="InterPro" id="IPR033120">
    <property type="entry name" value="HOTDOG_ACOT"/>
</dbReference>
<dbReference type="PROSITE" id="PS51770">
    <property type="entry name" value="HOTDOG_ACOT"/>
    <property type="match status" value="1"/>
</dbReference>
<gene>
    <name evidence="6" type="ORF">GCM10023322_09350</name>
</gene>
<reference evidence="7" key="1">
    <citation type="journal article" date="2019" name="Int. J. Syst. Evol. Microbiol.">
        <title>The Global Catalogue of Microorganisms (GCM) 10K type strain sequencing project: providing services to taxonomists for standard genome sequencing and annotation.</title>
        <authorList>
            <consortium name="The Broad Institute Genomics Platform"/>
            <consortium name="The Broad Institute Genome Sequencing Center for Infectious Disease"/>
            <person name="Wu L."/>
            <person name="Ma J."/>
        </authorList>
    </citation>
    <scope>NUCLEOTIDE SEQUENCE [LARGE SCALE GENOMIC DNA]</scope>
    <source>
        <strain evidence="7">JCM 18304</strain>
    </source>
</reference>
<feature type="domain" description="HotDog ACOT-type" evidence="5">
    <location>
        <begin position="177"/>
        <end position="290"/>
    </location>
</feature>
<evidence type="ECO:0000256" key="4">
    <source>
        <dbReference type="SAM" id="MobiDB-lite"/>
    </source>
</evidence>
<dbReference type="CDD" id="cd03442">
    <property type="entry name" value="BFIT_BACH"/>
    <property type="match status" value="1"/>
</dbReference>
<dbReference type="InterPro" id="IPR040170">
    <property type="entry name" value="Cytosol_ACT"/>
</dbReference>
<protein>
    <recommendedName>
        <fullName evidence="5">HotDog ACOT-type domain-containing protein</fullName>
    </recommendedName>
</protein>
<dbReference type="InterPro" id="IPR029069">
    <property type="entry name" value="HotDog_dom_sf"/>
</dbReference>
<comment type="caution">
    <text evidence="6">The sequence shown here is derived from an EMBL/GenBank/DDBJ whole genome shotgun (WGS) entry which is preliminary data.</text>
</comment>